<dbReference type="SUPFAM" id="SSF52075">
    <property type="entry name" value="Outer arm dynein light chain 1"/>
    <property type="match status" value="1"/>
</dbReference>
<evidence type="ECO:0000256" key="3">
    <source>
        <dbReference type="SAM" id="Coils"/>
    </source>
</evidence>
<dbReference type="Pfam" id="PF12799">
    <property type="entry name" value="LRR_4"/>
    <property type="match status" value="1"/>
</dbReference>
<dbReference type="EMBL" id="APAU02000170">
    <property type="protein sequence ID" value="EUB55301.1"/>
    <property type="molecule type" value="Genomic_DNA"/>
</dbReference>
<gene>
    <name evidence="4" type="ORF">EGR_09828</name>
</gene>
<keyword evidence="1" id="KW-0433">Leucine-rich repeat</keyword>
<dbReference type="OMA" id="QPDRENG"/>
<dbReference type="CTD" id="36345543"/>
<comment type="caution">
    <text evidence="4">The sequence shown here is derived from an EMBL/GenBank/DDBJ whole genome shotgun (WGS) entry which is preliminary data.</text>
</comment>
<dbReference type="RefSeq" id="XP_024346497.1">
    <property type="nucleotide sequence ID" value="XM_024499077.1"/>
</dbReference>
<evidence type="ECO:0000256" key="2">
    <source>
        <dbReference type="ARBA" id="ARBA00022737"/>
    </source>
</evidence>
<dbReference type="InterPro" id="IPR001611">
    <property type="entry name" value="Leu-rich_rpt"/>
</dbReference>
<dbReference type="OrthoDB" id="7451790at2759"/>
<dbReference type="Gene3D" id="3.80.10.10">
    <property type="entry name" value="Ribonuclease Inhibitor"/>
    <property type="match status" value="2"/>
</dbReference>
<dbReference type="PANTHER" id="PTHR15454">
    <property type="entry name" value="NISCHARIN RELATED"/>
    <property type="match status" value="1"/>
</dbReference>
<keyword evidence="5" id="KW-1185">Reference proteome</keyword>
<dbReference type="SMART" id="SM00364">
    <property type="entry name" value="LRR_BAC"/>
    <property type="match status" value="4"/>
</dbReference>
<protein>
    <submittedName>
        <fullName evidence="4">Leucine-rich repeat and coiled-coil domain-containing protein</fullName>
    </submittedName>
</protein>
<accession>W6U3Y1</accession>
<dbReference type="InterPro" id="IPR003591">
    <property type="entry name" value="Leu-rich_rpt_typical-subtyp"/>
</dbReference>
<dbReference type="STRING" id="6210.W6U3Y1"/>
<dbReference type="AlphaFoldDB" id="W6U3Y1"/>
<dbReference type="InterPro" id="IPR025875">
    <property type="entry name" value="Leu-rich_rpt_4"/>
</dbReference>
<keyword evidence="2" id="KW-0677">Repeat</keyword>
<dbReference type="GeneID" id="36345543"/>
<name>W6U3Y1_ECHGR</name>
<feature type="coiled-coil region" evidence="3">
    <location>
        <begin position="507"/>
        <end position="766"/>
    </location>
</feature>
<evidence type="ECO:0000313" key="4">
    <source>
        <dbReference type="EMBL" id="EUB55301.1"/>
    </source>
</evidence>
<dbReference type="KEGG" id="egl:EGR_09828"/>
<dbReference type="PANTHER" id="PTHR15454:SF34">
    <property type="entry name" value="LEUCINE-RICH REPEAT AND COILED-COIL DOMAIN-CONTAINING PROTEIN 1"/>
    <property type="match status" value="1"/>
</dbReference>
<keyword evidence="3" id="KW-0175">Coiled coil</keyword>
<sequence length="790" mass="90770">MSSKFICLIDANIENISDVPFLDHTETVNLHFNKIPHIGRGVFPTSLINLDLSSNFLTTFCGDESLQNLRRLNLSANNIKAVRDFGYLSSLVYLDLSYNQLKDLSDLRGIHDHPLTYLDVRSNRLASIGDLIRDLSEFKCLKDLLVADEPLTVDGNPICSFRDFRAILFNGLPQILRVDSFSREIIIKAPSTIEAGGMSLGDIDVPCKEKSSCNFQPDRENGSHKVEQPLTKTIRHVMIQVSVDKREKRKLAQQLAKITAELDMERSLRSKSETFQECIINKIKDLGERNNQNLDLTLDNLKLKEQLHSETQNRDLLEKRLGKILKQMQDNIQSLDEVVTLRMDWNRLCSDAIAHLEAKMVADESTLRKSLSRAEKQKVERLLQDRIARACEAVRRQADVEYVINSFDFEEQCQRMTCATHLPNRLEAAQKRYSRLEAEFRFALHSESQRYSQVSTRAMTAEKTLQEQRKKLHAAKKNLNLAATLVSGLKKTVAEQWKELQGSDRSLSNARDLLGEMNKTIKELTVQLSLEKNEKSKILEEHKVCCDQNDALARLEEESKKLEKLQEKMSINNSALSNEVSELTSKLKSAEESVRIKTIQLDDQLDTIKQLKTDLSAERDKSKELAKFKEENKQLQSAIDRLTGRKDEMKSLILELQNENDSLKGEILAYQDEINYIKEKLCRKESDWSERCAQAEKERDEALARLRELSEEMKELARNCKSRLESAETALSEQAKEANQRLLETQEAANQRIYQLEEEMRQILLESMNMRGRVETTLKHLVGELGYQCY</sequence>
<dbReference type="GO" id="GO:0005737">
    <property type="term" value="C:cytoplasm"/>
    <property type="evidence" value="ECO:0007669"/>
    <property type="project" value="TreeGrafter"/>
</dbReference>
<dbReference type="PROSITE" id="PS51450">
    <property type="entry name" value="LRR"/>
    <property type="match status" value="3"/>
</dbReference>
<proteinExistence type="predicted"/>
<dbReference type="SMART" id="SM00365">
    <property type="entry name" value="LRR_SD22"/>
    <property type="match status" value="4"/>
</dbReference>
<dbReference type="Proteomes" id="UP000019149">
    <property type="component" value="Unassembled WGS sequence"/>
</dbReference>
<organism evidence="4 5">
    <name type="scientific">Echinococcus granulosus</name>
    <name type="common">Hydatid tapeworm</name>
    <dbReference type="NCBI Taxonomy" id="6210"/>
    <lineage>
        <taxon>Eukaryota</taxon>
        <taxon>Metazoa</taxon>
        <taxon>Spiralia</taxon>
        <taxon>Lophotrochozoa</taxon>
        <taxon>Platyhelminthes</taxon>
        <taxon>Cestoda</taxon>
        <taxon>Eucestoda</taxon>
        <taxon>Cyclophyllidea</taxon>
        <taxon>Taeniidae</taxon>
        <taxon>Echinococcus</taxon>
        <taxon>Echinococcus granulosus group</taxon>
    </lineage>
</organism>
<reference evidence="4 5" key="1">
    <citation type="journal article" date="2013" name="Nat. Genet.">
        <title>The genome of the hydatid tapeworm Echinococcus granulosus.</title>
        <authorList>
            <person name="Zheng H."/>
            <person name="Zhang W."/>
            <person name="Zhang L."/>
            <person name="Zhang Z."/>
            <person name="Li J."/>
            <person name="Lu G."/>
            <person name="Zhu Y."/>
            <person name="Wang Y."/>
            <person name="Huang Y."/>
            <person name="Liu J."/>
            <person name="Kang H."/>
            <person name="Chen J."/>
            <person name="Wang L."/>
            <person name="Chen A."/>
            <person name="Yu S."/>
            <person name="Gao Z."/>
            <person name="Jin L."/>
            <person name="Gu W."/>
            <person name="Wang Z."/>
            <person name="Zhao L."/>
            <person name="Shi B."/>
            <person name="Wen H."/>
            <person name="Lin R."/>
            <person name="Jones M.K."/>
            <person name="Brejova B."/>
            <person name="Vinar T."/>
            <person name="Zhao G."/>
            <person name="McManus D.P."/>
            <person name="Chen Z."/>
            <person name="Zhou Y."/>
            <person name="Wang S."/>
        </authorList>
    </citation>
    <scope>NUCLEOTIDE SEQUENCE [LARGE SCALE GENOMIC DNA]</scope>
</reference>
<feature type="coiled-coil region" evidence="3">
    <location>
        <begin position="426"/>
        <end position="478"/>
    </location>
</feature>
<dbReference type="InterPro" id="IPR032675">
    <property type="entry name" value="LRR_dom_sf"/>
</dbReference>
<dbReference type="Gene3D" id="1.10.287.1490">
    <property type="match status" value="1"/>
</dbReference>
<dbReference type="SMART" id="SM00369">
    <property type="entry name" value="LRR_TYP"/>
    <property type="match status" value="3"/>
</dbReference>
<evidence type="ECO:0000313" key="5">
    <source>
        <dbReference type="Proteomes" id="UP000019149"/>
    </source>
</evidence>
<evidence type="ECO:0000256" key="1">
    <source>
        <dbReference type="ARBA" id="ARBA00022614"/>
    </source>
</evidence>